<sequence length="291" mass="31861">MTESIPSPRVWLITGSSSGFGKALTECALSKGDIVVATLRKPEVLKELQDRTSPEKLLVLKVDVTKEEDVLNAFAKAKERFGRIDVVINNAGYSMGSVVEATPEDAARAIFETNFWGATRVSREAVRTFRDSNPAGTGGRLIVISSSSGLRPLPITGYYGATKHALEAITQSLVEELDPNWNIKVTLVEAGAFRSSAIQSAPRLPTPEVYMTPTSGLAKLEKLFGHLMKPDAKMGDTVKFAEKVWELLALPNPPLRLPLGLDSIDFIEGQLKIISTDLEEYRSWSEDVNEK</sequence>
<evidence type="ECO:0000313" key="1">
    <source>
        <dbReference type="EMBL" id="KAI0086340.1"/>
    </source>
</evidence>
<evidence type="ECO:0000313" key="2">
    <source>
        <dbReference type="Proteomes" id="UP001055072"/>
    </source>
</evidence>
<protein>
    <submittedName>
        <fullName evidence="1">NAD(P)-binding protein</fullName>
    </submittedName>
</protein>
<keyword evidence="2" id="KW-1185">Reference proteome</keyword>
<dbReference type="Proteomes" id="UP001055072">
    <property type="component" value="Unassembled WGS sequence"/>
</dbReference>
<organism evidence="1 2">
    <name type="scientific">Irpex rosettiformis</name>
    <dbReference type="NCBI Taxonomy" id="378272"/>
    <lineage>
        <taxon>Eukaryota</taxon>
        <taxon>Fungi</taxon>
        <taxon>Dikarya</taxon>
        <taxon>Basidiomycota</taxon>
        <taxon>Agaricomycotina</taxon>
        <taxon>Agaricomycetes</taxon>
        <taxon>Polyporales</taxon>
        <taxon>Irpicaceae</taxon>
        <taxon>Irpex</taxon>
    </lineage>
</organism>
<gene>
    <name evidence="1" type="ORF">BDY19DRAFT_995946</name>
</gene>
<accession>A0ACB8TWI2</accession>
<dbReference type="EMBL" id="MU274924">
    <property type="protein sequence ID" value="KAI0086340.1"/>
    <property type="molecule type" value="Genomic_DNA"/>
</dbReference>
<comment type="caution">
    <text evidence="1">The sequence shown here is derived from an EMBL/GenBank/DDBJ whole genome shotgun (WGS) entry which is preliminary data.</text>
</comment>
<name>A0ACB8TWI2_9APHY</name>
<proteinExistence type="predicted"/>
<reference evidence="1" key="1">
    <citation type="journal article" date="2021" name="Environ. Microbiol.">
        <title>Gene family expansions and transcriptome signatures uncover fungal adaptations to wood decay.</title>
        <authorList>
            <person name="Hage H."/>
            <person name="Miyauchi S."/>
            <person name="Viragh M."/>
            <person name="Drula E."/>
            <person name="Min B."/>
            <person name="Chaduli D."/>
            <person name="Navarro D."/>
            <person name="Favel A."/>
            <person name="Norest M."/>
            <person name="Lesage-Meessen L."/>
            <person name="Balint B."/>
            <person name="Merenyi Z."/>
            <person name="de Eugenio L."/>
            <person name="Morin E."/>
            <person name="Martinez A.T."/>
            <person name="Baldrian P."/>
            <person name="Stursova M."/>
            <person name="Martinez M.J."/>
            <person name="Novotny C."/>
            <person name="Magnuson J.K."/>
            <person name="Spatafora J.W."/>
            <person name="Maurice S."/>
            <person name="Pangilinan J."/>
            <person name="Andreopoulos W."/>
            <person name="LaButti K."/>
            <person name="Hundley H."/>
            <person name="Na H."/>
            <person name="Kuo A."/>
            <person name="Barry K."/>
            <person name="Lipzen A."/>
            <person name="Henrissat B."/>
            <person name="Riley R."/>
            <person name="Ahrendt S."/>
            <person name="Nagy L.G."/>
            <person name="Grigoriev I.V."/>
            <person name="Martin F."/>
            <person name="Rosso M.N."/>
        </authorList>
    </citation>
    <scope>NUCLEOTIDE SEQUENCE</scope>
    <source>
        <strain evidence="1">CBS 384.51</strain>
    </source>
</reference>